<feature type="transmembrane region" description="Helical" evidence="1">
    <location>
        <begin position="85"/>
        <end position="114"/>
    </location>
</feature>
<keyword evidence="3" id="KW-1185">Reference proteome</keyword>
<feature type="transmembrane region" description="Helical" evidence="1">
    <location>
        <begin position="51"/>
        <end position="73"/>
    </location>
</feature>
<feature type="transmembrane region" description="Helical" evidence="1">
    <location>
        <begin position="317"/>
        <end position="335"/>
    </location>
</feature>
<dbReference type="KEGG" id="ngr:NAEGRDRAFT_74466"/>
<organism evidence="3">
    <name type="scientific">Naegleria gruberi</name>
    <name type="common">Amoeba</name>
    <dbReference type="NCBI Taxonomy" id="5762"/>
    <lineage>
        <taxon>Eukaryota</taxon>
        <taxon>Discoba</taxon>
        <taxon>Heterolobosea</taxon>
        <taxon>Tetramitia</taxon>
        <taxon>Eutetramitia</taxon>
        <taxon>Vahlkampfiidae</taxon>
        <taxon>Naegleria</taxon>
    </lineage>
</organism>
<dbReference type="RefSeq" id="XP_002670577.1">
    <property type="nucleotide sequence ID" value="XM_002670531.1"/>
</dbReference>
<dbReference type="Proteomes" id="UP000006671">
    <property type="component" value="Unassembled WGS sequence"/>
</dbReference>
<name>D2VZE9_NAEGR</name>
<reference evidence="2 3" key="1">
    <citation type="journal article" date="2010" name="Cell">
        <title>The genome of Naegleria gruberi illuminates early eukaryotic versatility.</title>
        <authorList>
            <person name="Fritz-Laylin L.K."/>
            <person name="Prochnik S.E."/>
            <person name="Ginger M.L."/>
            <person name="Dacks J.B."/>
            <person name="Carpenter M.L."/>
            <person name="Field M.C."/>
            <person name="Kuo A."/>
            <person name="Paredez A."/>
            <person name="Chapman J."/>
            <person name="Pham J."/>
            <person name="Shu S."/>
            <person name="Neupane R."/>
            <person name="Cipriano M."/>
            <person name="Mancuso J."/>
            <person name="Tu H."/>
            <person name="Salamov A."/>
            <person name="Lindquist E."/>
            <person name="Shapiro H."/>
            <person name="Lucas S."/>
            <person name="Grigoriev I.V."/>
            <person name="Cande W.Z."/>
            <person name="Fulton C."/>
            <person name="Rokhsar D.S."/>
            <person name="Dawson S.C."/>
        </authorList>
    </citation>
    <scope>NUCLEOTIDE SEQUENCE [LARGE SCALE GENOMIC DNA]</scope>
    <source>
        <strain evidence="2 3">NEG-M</strain>
    </source>
</reference>
<evidence type="ECO:0000313" key="3">
    <source>
        <dbReference type="Proteomes" id="UP000006671"/>
    </source>
</evidence>
<feature type="transmembrane region" description="Helical" evidence="1">
    <location>
        <begin position="226"/>
        <end position="248"/>
    </location>
</feature>
<evidence type="ECO:0000256" key="1">
    <source>
        <dbReference type="SAM" id="Phobius"/>
    </source>
</evidence>
<keyword evidence="1" id="KW-0812">Transmembrane</keyword>
<protein>
    <submittedName>
        <fullName evidence="2">Predicted protein</fullName>
    </submittedName>
</protein>
<dbReference type="InParanoid" id="D2VZE9"/>
<feature type="transmembrane region" description="Helical" evidence="1">
    <location>
        <begin position="282"/>
        <end position="305"/>
    </location>
</feature>
<gene>
    <name evidence="2" type="ORF">NAEGRDRAFT_74466</name>
</gene>
<keyword evidence="1" id="KW-1133">Transmembrane helix</keyword>
<proteinExistence type="predicted"/>
<evidence type="ECO:0000313" key="2">
    <source>
        <dbReference type="EMBL" id="EFC37833.1"/>
    </source>
</evidence>
<dbReference type="VEuPathDB" id="AmoebaDB:NAEGRDRAFT_74466"/>
<dbReference type="OMA" id="TIFVIMC"/>
<dbReference type="GeneID" id="8853636"/>
<accession>D2VZE9</accession>
<feature type="transmembrane region" description="Helical" evidence="1">
    <location>
        <begin position="181"/>
        <end position="206"/>
    </location>
</feature>
<keyword evidence="1" id="KW-0472">Membrane</keyword>
<dbReference type="EMBL" id="GG738914">
    <property type="protein sequence ID" value="EFC37833.1"/>
    <property type="molecule type" value="Genomic_DNA"/>
</dbReference>
<dbReference type="AlphaFoldDB" id="D2VZE9"/>
<sequence length="384" mass="42340">MPTTIHLNFASLPTLWSPLQSAVLNESDSGFNKNLTSVLPTHPNCIASTTVSGFFVVCFAIFLLVQLGFFVRTETKKVMKRNQKVLLILSSILVGVQLMALILRIIYFAIAFSIRAKYTSLIGVKFVIDSMTTSLVVFGALEFAFSLFQAVTMVVIISFIQYVFLTTVHLSGAMTKKVYKVVRVMTIVMGILTAVAMGIFIIVLTISKVLTTLGIYGDVNQTAITVVVFILFIIIIFTSLGMLSFFGFKVVTTIKSRSLNLRQETNRNLIIRTVQKPLIKTVSLLISLVLSTFILILSAIIGIITSSVSNDFKAIDYSLNSFGILFFSVVILFLYNPLFSESYKVVDSVEEKEKQSLLGDEMAERVQSASSLSSAADSPRTVDI</sequence>